<name>A0A1D2VM68_9ASCO</name>
<reference evidence="3" key="1">
    <citation type="submission" date="2016-05" db="EMBL/GenBank/DDBJ databases">
        <title>Comparative genomics of biotechnologically important yeasts.</title>
        <authorList>
            <consortium name="DOE Joint Genome Institute"/>
            <person name="Riley R."/>
            <person name="Haridas S."/>
            <person name="Wolfe K.H."/>
            <person name="Lopes M.R."/>
            <person name="Hittinger C.T."/>
            <person name="Goker M."/>
            <person name="Salamov A."/>
            <person name="Wisecaver J."/>
            <person name="Long T.M."/>
            <person name="Aerts A.L."/>
            <person name="Barry K."/>
            <person name="Choi C."/>
            <person name="Clum A."/>
            <person name="Coughlan A.Y."/>
            <person name="Deshpande S."/>
            <person name="Douglass A.P."/>
            <person name="Hanson S.J."/>
            <person name="Klenk H.-P."/>
            <person name="Labutti K."/>
            <person name="Lapidus A."/>
            <person name="Lindquist E."/>
            <person name="Lipzen A."/>
            <person name="Meier-Kolthoff J.P."/>
            <person name="Ohm R.A."/>
            <person name="Otillar R.P."/>
            <person name="Pangilinan J."/>
            <person name="Peng Y."/>
            <person name="Rokas A."/>
            <person name="Rosa C.A."/>
            <person name="Scheuner C."/>
            <person name="Sibirny A.A."/>
            <person name="Slot J.C."/>
            <person name="Stielow J.B."/>
            <person name="Sun H."/>
            <person name="Kurtzman C.P."/>
            <person name="Blackwell M."/>
            <person name="Grigoriev I.V."/>
            <person name="Jeffries T.W."/>
        </authorList>
    </citation>
    <scope>NUCLEOTIDE SEQUENCE [LARGE SCALE GENOMIC DNA]</scope>
    <source>
        <strain evidence="3">DSM 1968</strain>
    </source>
</reference>
<evidence type="ECO:0000313" key="2">
    <source>
        <dbReference type="EMBL" id="ODV62702.1"/>
    </source>
</evidence>
<proteinExistence type="predicted"/>
<feature type="region of interest" description="Disordered" evidence="1">
    <location>
        <begin position="1"/>
        <end position="22"/>
    </location>
</feature>
<dbReference type="Proteomes" id="UP000095038">
    <property type="component" value="Unassembled WGS sequence"/>
</dbReference>
<gene>
    <name evidence="2" type="ORF">ASCRUDRAFT_74186</name>
</gene>
<accession>A0A1D2VM68</accession>
<evidence type="ECO:0000256" key="1">
    <source>
        <dbReference type="SAM" id="MobiDB-lite"/>
    </source>
</evidence>
<dbReference type="GeneID" id="30966224"/>
<keyword evidence="3" id="KW-1185">Reference proteome</keyword>
<sequence>MSFFFGAGASANKKPTDLVDKNDRSDLNNSPAFLKFTNLEFTQLILEDPPFILSMGGSNGSIYLEKEDQKWELLTAKINQTYNLSYNNGVLQNHLIYLLNFFKSQIDFFFEDFYRSLHSYQHSVANKSNGANQHTDTTNTNITVANNNNNNNNKNNNNNNNNNSVNDINSLMNYDNLFMDDVQFTKLIQSYFLRNNLSHPLFKGLNYETRDLLSNLIAIHLMKRITKYQSYFRLLNQNLFNYPPSKSSKKK</sequence>
<dbReference type="RefSeq" id="XP_020049009.1">
    <property type="nucleotide sequence ID" value="XM_020192588.1"/>
</dbReference>
<dbReference type="EMBL" id="KV454476">
    <property type="protein sequence ID" value="ODV62702.1"/>
    <property type="molecule type" value="Genomic_DNA"/>
</dbReference>
<dbReference type="AlphaFoldDB" id="A0A1D2VM68"/>
<protein>
    <submittedName>
        <fullName evidence="2">Uncharacterized protein</fullName>
    </submittedName>
</protein>
<organism evidence="2 3">
    <name type="scientific">Ascoidea rubescens DSM 1968</name>
    <dbReference type="NCBI Taxonomy" id="1344418"/>
    <lineage>
        <taxon>Eukaryota</taxon>
        <taxon>Fungi</taxon>
        <taxon>Dikarya</taxon>
        <taxon>Ascomycota</taxon>
        <taxon>Saccharomycotina</taxon>
        <taxon>Saccharomycetes</taxon>
        <taxon>Ascoideaceae</taxon>
        <taxon>Ascoidea</taxon>
    </lineage>
</organism>
<dbReference type="InParanoid" id="A0A1D2VM68"/>
<evidence type="ECO:0000313" key="3">
    <source>
        <dbReference type="Proteomes" id="UP000095038"/>
    </source>
</evidence>
<feature type="region of interest" description="Disordered" evidence="1">
    <location>
        <begin position="146"/>
        <end position="166"/>
    </location>
</feature>